<reference evidence="2 3" key="1">
    <citation type="submission" date="2018-03" db="EMBL/GenBank/DDBJ databases">
        <title>Bioinformatic expansion and discovery of thiopeptide antibiotics.</title>
        <authorList>
            <person name="Schwalen C.J."/>
            <person name="Hudson G.A."/>
            <person name="Mitchell D.A."/>
        </authorList>
    </citation>
    <scope>NUCLEOTIDE SEQUENCE [LARGE SCALE GENOMIC DNA]</scope>
    <source>
        <strain evidence="2 3">ATCC 21389</strain>
    </source>
</reference>
<dbReference type="InterPro" id="IPR006311">
    <property type="entry name" value="TAT_signal"/>
</dbReference>
<comment type="caution">
    <text evidence="2">The sequence shown here is derived from an EMBL/GenBank/DDBJ whole genome shotgun (WGS) entry which is preliminary data.</text>
</comment>
<evidence type="ECO:0008006" key="4">
    <source>
        <dbReference type="Google" id="ProtNLM"/>
    </source>
</evidence>
<feature type="chain" id="PRO_5038729115" description="Secreted protein" evidence="1">
    <location>
        <begin position="32"/>
        <end position="160"/>
    </location>
</feature>
<evidence type="ECO:0000313" key="3">
    <source>
        <dbReference type="Proteomes" id="UP000248039"/>
    </source>
</evidence>
<keyword evidence="1" id="KW-0732">Signal</keyword>
<dbReference type="EMBL" id="PYBW01000070">
    <property type="protein sequence ID" value="PYC77203.1"/>
    <property type="molecule type" value="Genomic_DNA"/>
</dbReference>
<proteinExistence type="predicted"/>
<dbReference type="PROSITE" id="PS51318">
    <property type="entry name" value="TAT"/>
    <property type="match status" value="1"/>
</dbReference>
<organism evidence="2 3">
    <name type="scientific">Streptomyces tateyamensis</name>
    <dbReference type="NCBI Taxonomy" id="565073"/>
    <lineage>
        <taxon>Bacteria</taxon>
        <taxon>Bacillati</taxon>
        <taxon>Actinomycetota</taxon>
        <taxon>Actinomycetes</taxon>
        <taxon>Kitasatosporales</taxon>
        <taxon>Streptomycetaceae</taxon>
        <taxon>Streptomyces</taxon>
    </lineage>
</organism>
<protein>
    <recommendedName>
        <fullName evidence="4">Secreted protein</fullName>
    </recommendedName>
</protein>
<sequence length="160" mass="17335">MKLTRRTTTRLGAGLAAVAAMLTFTAVTAPAAQAWPTTMCRTGGAYYSNYDGIAINPCIHYIWGYDGANDWVWQAEASVYSPRTDIRFYMQQGWSQTATSPISWDGPAVSQVVGPDSNWHYIAQPNGSVDTTAGCWWARAWATNSGQTVVGDVESAPICT</sequence>
<evidence type="ECO:0000313" key="2">
    <source>
        <dbReference type="EMBL" id="PYC77203.1"/>
    </source>
</evidence>
<keyword evidence="3" id="KW-1185">Reference proteome</keyword>
<dbReference type="RefSeq" id="WP_110671192.1">
    <property type="nucleotide sequence ID" value="NZ_PYBW01000070.1"/>
</dbReference>
<dbReference type="AlphaFoldDB" id="A0A2V4P364"/>
<name>A0A2V4P364_9ACTN</name>
<dbReference type="OrthoDB" id="4351128at2"/>
<evidence type="ECO:0000256" key="1">
    <source>
        <dbReference type="SAM" id="SignalP"/>
    </source>
</evidence>
<gene>
    <name evidence="2" type="ORF">C7C46_19730</name>
</gene>
<dbReference type="Proteomes" id="UP000248039">
    <property type="component" value="Unassembled WGS sequence"/>
</dbReference>
<accession>A0A2V4P364</accession>
<feature type="signal peptide" evidence="1">
    <location>
        <begin position="1"/>
        <end position="31"/>
    </location>
</feature>